<comment type="caution">
    <text evidence="2">The sequence shown here is derived from an EMBL/GenBank/DDBJ whole genome shotgun (WGS) entry which is preliminary data.</text>
</comment>
<evidence type="ECO:0000259" key="1">
    <source>
        <dbReference type="PROSITE" id="PS51192"/>
    </source>
</evidence>
<evidence type="ECO:0000313" key="2">
    <source>
        <dbReference type="EMBL" id="MBB4099485.1"/>
    </source>
</evidence>
<dbReference type="GO" id="GO:0005829">
    <property type="term" value="C:cytosol"/>
    <property type="evidence" value="ECO:0007669"/>
    <property type="project" value="TreeGrafter"/>
</dbReference>
<protein>
    <submittedName>
        <fullName evidence="2">Superfamily II DNA or RNA helicase</fullName>
    </submittedName>
</protein>
<accession>A0A7W6JW23</accession>
<keyword evidence="2" id="KW-0547">Nucleotide-binding</keyword>
<keyword evidence="2" id="KW-0378">Hydrolase</keyword>
<dbReference type="InterPro" id="IPR001650">
    <property type="entry name" value="Helicase_C-like"/>
</dbReference>
<dbReference type="GO" id="GO:0003677">
    <property type="term" value="F:DNA binding"/>
    <property type="evidence" value="ECO:0007669"/>
    <property type="project" value="InterPro"/>
</dbReference>
<dbReference type="InterPro" id="IPR050742">
    <property type="entry name" value="Helicase_Restrict-Modif_Enz"/>
</dbReference>
<gene>
    <name evidence="2" type="ORF">GGR46_003057</name>
</gene>
<dbReference type="CDD" id="cd17926">
    <property type="entry name" value="DEXHc_RE"/>
    <property type="match status" value="1"/>
</dbReference>
<dbReference type="AlphaFoldDB" id="A0A7W6JW23"/>
<sequence length="1099" mass="119947">MDDLFAATVELVLPAIEFGPVRTPIGTISAVLRDPENQVARETPPVALTPRIKIPCFRLASGEIIAITDRDKGTRPSDVDGLLQRLPGGGLRWLGHRAIDDLLLAAQEDGWSKIVEKRAISWNGQFSFQTERLSARSEEAETPGLRPPQVGALLSIGTHWSLYRSPATIVMPTGTGKTETMLSALAAYVRKPMLVIVPSDALRKQTADKFLSFGHLYRLGVLAPGAAKPIVGIVKGVPKTAEALEIFERCNVIVATMSSLGDESAEPFWSEIAKRTGVLVIDEAHHIGAARWTKFREAFSGVPTLQFTATPFRRDGALVDGQVIYNYPLRLAQQNGYFKPISFEPVYEPVPANADMAIATAAVAKLRTDLAASFDHLMMARCVNIERALAVHALYQTLAPELRPTIIHSRQADSATRIAALREGKSRIAVCVNMLGEGFDLPQLKIAAIHDLHQSLAILLQFTGRFTRSAGAVIGNATIIANVAEPNVATALERLYSEDADWNEVLSEMSSAAAKDHAKLIKFLSEAQRLDEGVADDDIPITHKLIKPTLSTLIYRATKFTPKAFHEGLPSGLVPYRVWLHAPSNTLFFVTREEPTVKWSRSKAVRDRNWALFVLHFDEARQLLYLSSSNHKISTEALAKAVGAGKQIYGDIVFRALGRITRLIFQNLGVKKHGRRNLSYASYTGAEVVTALSQAEKSGSVKAMLSGTGWENGAPTTIGCSAKGRIWSRDAGGPVPRLNEWCESIGDKIVDASIDTTKLIDNVLLPTVVSTLPDAELLGIDWPVEILGQVEERVLFNKGTREAAQTVFELSLTGLDRATNTIDFDLCEAASGIWGSFRFALGGPNEFSVTQLSGEAVQITIGKVSAPLAQYFSDYPPLFRFVDLSELDANLHITPQTPYDLTIDDARFEGWDWDGVDIAKESLWKNGSIRKDSIQWRVASNYIAAEYDVVFDDDASGEAADLVCFKDAGDHIKLALVHCKFSGGTDAGARVADVVEVSSQAIRSARWLGKIPALAHHLKARDVALRGGGRPTRFLRGGHSELNQLLKRNRFVPVRTSILVVQPGLSVGRRTDAQSTVLAAALTYLKETVGIDLEIICSP</sequence>
<dbReference type="RefSeq" id="WP_183998883.1">
    <property type="nucleotide sequence ID" value="NZ_JACIEH010000003.1"/>
</dbReference>
<dbReference type="PANTHER" id="PTHR47396:SF1">
    <property type="entry name" value="ATP-DEPENDENT HELICASE IRC3-RELATED"/>
    <property type="match status" value="1"/>
</dbReference>
<dbReference type="InterPro" id="IPR006935">
    <property type="entry name" value="Helicase/UvrB_N"/>
</dbReference>
<dbReference type="PROSITE" id="PS51192">
    <property type="entry name" value="HELICASE_ATP_BIND_1"/>
    <property type="match status" value="1"/>
</dbReference>
<dbReference type="GO" id="GO:0005524">
    <property type="term" value="F:ATP binding"/>
    <property type="evidence" value="ECO:0007669"/>
    <property type="project" value="InterPro"/>
</dbReference>
<dbReference type="InterPro" id="IPR027417">
    <property type="entry name" value="P-loop_NTPase"/>
</dbReference>
<keyword evidence="3" id="KW-1185">Reference proteome</keyword>
<keyword evidence="2" id="KW-0067">ATP-binding</keyword>
<dbReference type="GO" id="GO:0004386">
    <property type="term" value="F:helicase activity"/>
    <property type="evidence" value="ECO:0007669"/>
    <property type="project" value="UniProtKB-KW"/>
</dbReference>
<proteinExistence type="predicted"/>
<keyword evidence="2" id="KW-0347">Helicase</keyword>
<dbReference type="Gene3D" id="3.40.50.300">
    <property type="entry name" value="P-loop containing nucleotide triphosphate hydrolases"/>
    <property type="match status" value="2"/>
</dbReference>
<dbReference type="SUPFAM" id="SSF52540">
    <property type="entry name" value="P-loop containing nucleoside triphosphate hydrolases"/>
    <property type="match status" value="1"/>
</dbReference>
<dbReference type="SMART" id="SM00487">
    <property type="entry name" value="DEXDc"/>
    <property type="match status" value="1"/>
</dbReference>
<dbReference type="GO" id="GO:0016787">
    <property type="term" value="F:hydrolase activity"/>
    <property type="evidence" value="ECO:0007669"/>
    <property type="project" value="InterPro"/>
</dbReference>
<evidence type="ECO:0000313" key="3">
    <source>
        <dbReference type="Proteomes" id="UP000557392"/>
    </source>
</evidence>
<dbReference type="Proteomes" id="UP000557392">
    <property type="component" value="Unassembled WGS sequence"/>
</dbReference>
<dbReference type="PANTHER" id="PTHR47396">
    <property type="entry name" value="TYPE I RESTRICTION ENZYME ECOKI R PROTEIN"/>
    <property type="match status" value="1"/>
</dbReference>
<dbReference type="InterPro" id="IPR014001">
    <property type="entry name" value="Helicase_ATP-bd"/>
</dbReference>
<dbReference type="Pfam" id="PF04851">
    <property type="entry name" value="ResIII"/>
    <property type="match status" value="1"/>
</dbReference>
<dbReference type="EMBL" id="JACIEH010000003">
    <property type="protein sequence ID" value="MBB4099485.1"/>
    <property type="molecule type" value="Genomic_DNA"/>
</dbReference>
<reference evidence="2 3" key="1">
    <citation type="submission" date="2020-08" db="EMBL/GenBank/DDBJ databases">
        <title>Genomic Encyclopedia of Type Strains, Phase IV (KMG-IV): sequencing the most valuable type-strain genomes for metagenomic binning, comparative biology and taxonomic classification.</title>
        <authorList>
            <person name="Goeker M."/>
        </authorList>
    </citation>
    <scope>NUCLEOTIDE SEQUENCE [LARGE SCALE GENOMIC DNA]</scope>
    <source>
        <strain evidence="2 3">DSM 101806</strain>
    </source>
</reference>
<dbReference type="Pfam" id="PF00271">
    <property type="entry name" value="Helicase_C"/>
    <property type="match status" value="1"/>
</dbReference>
<feature type="domain" description="Helicase ATP-binding" evidence="1">
    <location>
        <begin position="158"/>
        <end position="329"/>
    </location>
</feature>
<name>A0A7W6JW23_9SPHN</name>
<organism evidence="2 3">
    <name type="scientific">Sphingomonas kyeonggiensis</name>
    <dbReference type="NCBI Taxonomy" id="1268553"/>
    <lineage>
        <taxon>Bacteria</taxon>
        <taxon>Pseudomonadati</taxon>
        <taxon>Pseudomonadota</taxon>
        <taxon>Alphaproteobacteria</taxon>
        <taxon>Sphingomonadales</taxon>
        <taxon>Sphingomonadaceae</taxon>
        <taxon>Sphingomonas</taxon>
    </lineage>
</organism>